<reference evidence="6" key="2">
    <citation type="submission" date="2025-09" db="UniProtKB">
        <authorList>
            <consortium name="Ensembl"/>
        </authorList>
    </citation>
    <scope>IDENTIFICATION</scope>
</reference>
<sequence>MHCVDGYNTRKSWLELGSNATKGDPTFLKESTKLLRAASLPNVAGRGNQSAALSSITISSRNSTKSHSSSYECVSCPCQSLSSASSHPPESSRSRKLTSACRSMQAPCPQPDLHRQSPMISWWEEVKRCDSPFNKEHQRPTTKWSERAKSQEMGRDSFGPLPSLPLHRSWVHLQLPLRSSCSVVFWDKPLLVPLEGPESRRAFQRCLHRSTCSLRLGAVPRQRPPTDSEAGGGSSRGAFKPTPTGGRKRSTPAYSRPPPRGPQGNQQRPHMAGGPALAQGVDYKANDSETLLEILSFRGISRRPAEAWGGNREEARPSSSSQRNFKLHMAFGAGPESGRREEGHQTCVYPGGPQSVSATTAVFNQRTACYNPSPSTACSPDSPPDPLTLKEALELLRPDFISRSQGRLRCLEQRVRRRRRRSSTLEDDSVEEEEQGLGGDAGYRRRNCTTPHPLSDNLFQPRERSISGREMQLRSRRMYYKLPEVARRREEERKKAVSQSNRLRAELFKKRLLEQVLQR</sequence>
<dbReference type="GO" id="GO:0005829">
    <property type="term" value="C:cytosol"/>
    <property type="evidence" value="ECO:0007669"/>
    <property type="project" value="TreeGrafter"/>
</dbReference>
<dbReference type="GeneTree" id="ENSGT00940000153123"/>
<dbReference type="GO" id="GO:0008017">
    <property type="term" value="F:microtubule binding"/>
    <property type="evidence" value="ECO:0007669"/>
    <property type="project" value="TreeGrafter"/>
</dbReference>
<evidence type="ECO:0000313" key="7">
    <source>
        <dbReference type="Proteomes" id="UP000694546"/>
    </source>
</evidence>
<dbReference type="GO" id="GO:0046599">
    <property type="term" value="P:regulation of centriole replication"/>
    <property type="evidence" value="ECO:0007669"/>
    <property type="project" value="TreeGrafter"/>
</dbReference>
<accession>A0A8C5FF20</accession>
<evidence type="ECO:0000259" key="5">
    <source>
        <dbReference type="Pfam" id="PF15309"/>
    </source>
</evidence>
<feature type="region of interest" description="Disordered" evidence="4">
    <location>
        <begin position="133"/>
        <end position="155"/>
    </location>
</feature>
<evidence type="ECO:0000313" key="6">
    <source>
        <dbReference type="Ensembl" id="ENSGMOP00000032000.1"/>
    </source>
</evidence>
<feature type="compositionally biased region" description="Acidic residues" evidence="4">
    <location>
        <begin position="425"/>
        <end position="435"/>
    </location>
</feature>
<proteinExistence type="predicted"/>
<feature type="region of interest" description="Disordered" evidence="4">
    <location>
        <begin position="217"/>
        <end position="278"/>
    </location>
</feature>
<feature type="region of interest" description="Disordered" evidence="4">
    <location>
        <begin position="414"/>
        <end position="456"/>
    </location>
</feature>
<comment type="subcellular location">
    <subcellularLocation>
        <location evidence="1">Cytoplasm</location>
        <location evidence="1">Cytoskeleton</location>
        <location evidence="1">Microtubule organizing center</location>
        <location evidence="1">Centrosome</location>
    </subcellularLocation>
</comment>
<dbReference type="Ensembl" id="ENSGMOT00000024417.1">
    <property type="protein sequence ID" value="ENSGMOP00000032000.1"/>
    <property type="gene ID" value="ENSGMOG00000033058.1"/>
</dbReference>
<dbReference type="Pfam" id="PF15309">
    <property type="entry name" value="ALMS_motif"/>
    <property type="match status" value="1"/>
</dbReference>
<feature type="compositionally biased region" description="Low complexity" evidence="4">
    <location>
        <begin position="81"/>
        <end position="91"/>
    </location>
</feature>
<dbReference type="InterPro" id="IPR029299">
    <property type="entry name" value="ALMS_motif"/>
</dbReference>
<keyword evidence="3" id="KW-0206">Cytoskeleton</keyword>
<protein>
    <recommendedName>
        <fullName evidence="5">ALMS motif domain-containing protein</fullName>
    </recommendedName>
</protein>
<evidence type="ECO:0000256" key="1">
    <source>
        <dbReference type="ARBA" id="ARBA00004300"/>
    </source>
</evidence>
<feature type="domain" description="ALMS motif" evidence="5">
    <location>
        <begin position="386"/>
        <end position="519"/>
    </location>
</feature>
<dbReference type="PANTHER" id="PTHR21553">
    <property type="entry name" value="ALMS1-RELATED"/>
    <property type="match status" value="1"/>
</dbReference>
<feature type="region of interest" description="Disordered" evidence="4">
    <location>
        <begin position="81"/>
        <end position="111"/>
    </location>
</feature>
<organism evidence="6 7">
    <name type="scientific">Gadus morhua</name>
    <name type="common">Atlantic cod</name>
    <dbReference type="NCBI Taxonomy" id="8049"/>
    <lineage>
        <taxon>Eukaryota</taxon>
        <taxon>Metazoa</taxon>
        <taxon>Chordata</taxon>
        <taxon>Craniata</taxon>
        <taxon>Vertebrata</taxon>
        <taxon>Euteleostomi</taxon>
        <taxon>Actinopterygii</taxon>
        <taxon>Neopterygii</taxon>
        <taxon>Teleostei</taxon>
        <taxon>Neoteleostei</taxon>
        <taxon>Acanthomorphata</taxon>
        <taxon>Zeiogadaria</taxon>
        <taxon>Gadariae</taxon>
        <taxon>Gadiformes</taxon>
        <taxon>Gadoidei</taxon>
        <taxon>Gadidae</taxon>
        <taxon>Gadus</taxon>
    </lineage>
</organism>
<keyword evidence="7" id="KW-1185">Reference proteome</keyword>
<keyword evidence="2" id="KW-0963">Cytoplasm</keyword>
<dbReference type="PANTHER" id="PTHR21553:SF24">
    <property type="entry name" value="(E2-INDEPENDENT) E3 UBIQUITIN-CONJUGATING ENZYME FATS"/>
    <property type="match status" value="1"/>
</dbReference>
<evidence type="ECO:0000256" key="4">
    <source>
        <dbReference type="SAM" id="MobiDB-lite"/>
    </source>
</evidence>
<evidence type="ECO:0000256" key="3">
    <source>
        <dbReference type="ARBA" id="ARBA00023212"/>
    </source>
</evidence>
<reference evidence="6" key="1">
    <citation type="submission" date="2025-08" db="UniProtKB">
        <authorList>
            <consortium name="Ensembl"/>
        </authorList>
    </citation>
    <scope>IDENTIFICATION</scope>
</reference>
<dbReference type="GO" id="GO:0005814">
    <property type="term" value="C:centriole"/>
    <property type="evidence" value="ECO:0007669"/>
    <property type="project" value="TreeGrafter"/>
</dbReference>
<name>A0A8C5FF20_GADMO</name>
<evidence type="ECO:0000256" key="2">
    <source>
        <dbReference type="ARBA" id="ARBA00022490"/>
    </source>
</evidence>
<dbReference type="Proteomes" id="UP000694546">
    <property type="component" value="Chromosome 15"/>
</dbReference>
<dbReference type="GO" id="GO:0005813">
    <property type="term" value="C:centrosome"/>
    <property type="evidence" value="ECO:0007669"/>
    <property type="project" value="UniProtKB-SubCell"/>
</dbReference>
<dbReference type="AlphaFoldDB" id="A0A8C5FF20"/>